<feature type="compositionally biased region" description="Acidic residues" evidence="1">
    <location>
        <begin position="408"/>
        <end position="438"/>
    </location>
</feature>
<feature type="region of interest" description="Disordered" evidence="1">
    <location>
        <begin position="896"/>
        <end position="951"/>
    </location>
</feature>
<dbReference type="Proteomes" id="UP000467322">
    <property type="component" value="Unassembled WGS sequence"/>
</dbReference>
<evidence type="ECO:0000313" key="4">
    <source>
        <dbReference type="Proteomes" id="UP000467322"/>
    </source>
</evidence>
<sequence>MANLEIHSPEKVKPRVKLNVAHGTHRGECKNEVWPDSKLYWVLKNPMVDDRSFGSYKKMDVDQKANVKASSGYYKFGHYERGVRKITHLKNISAIAFDLDNVSHEQIAFIINGEAEINKFRYFAHTTRSHSPDSPRWRIIVPLAEPVGLEEAHAIARSLALMLADDPEEAIEIPDRVSFRNNQIAYRPAHCRDQEYLVHFSDGEVLDGMDFLDAQNVDWTDHYNLPKQRGETSAGLPDPNVKMEDPREKPGWIGAFCRTYSISAAIDAFLPDVYVEGEAGTDEARYTYTAGSASNGAVVYDGDTFIYSNHSTDPLQGAANAWDMVRLHKYGHLDAEAHGNTAIGNLPSSKKMMELAESIPAVAKEVTAPLIDQFVDYNEDDFEDDDEDEKPEEERTVHDETARHLADMFDDLPDDDGDDPDEPDAGDEEEDVEEDDPDAWQTRFLRKGGSPTGEIKQVAHNISLICQNDSRITQAIAYNEFTFDPVCLIGLRSKGLHLPSTPVRKSQRAYGRRWEDSDDQSILLMCSAPKSEGGYEVDFSKQNIEAAVIAGAKRNTIHPVKEKIKALHRKWLKKGQPTGLLDRLPQEFLGCPDDEFHRESSAMFCIAAIARIFEPGCKFDQMAIIEGPTGSGKSTFWSYLFLGFIDELKCDLHQTDRVIEQLRGRWAVEMAEMTAAKKADSNTLKMQLSSSSDTHRLAYAKREATFDRQSVFVGTSNESDYLTDPTSTRRYWVWRTEKSEKDQIDRDHLKDSLWMIWGEAYQRYIDWRDKQPKGELHLDLHSKEATQIRDEIAFGSRKLTPAEIMAGRIGELLDEPAAASEWVHIDDDLFDQCDNDHTPMVWNMISADMVFEKYSSDPVLGGFRDANAMTYGKAMQKFLPGWTYDDRQLRRHGLKKRWYTRDDGPGAGTSEEPGPLTVPAHSVRLPGEEPENDKSERELDLEEFDFGLDDP</sequence>
<feature type="compositionally biased region" description="Acidic residues" evidence="1">
    <location>
        <begin position="381"/>
        <end position="391"/>
    </location>
</feature>
<proteinExistence type="predicted"/>
<dbReference type="EMBL" id="WTUX01000012">
    <property type="protein sequence ID" value="MZR13402.1"/>
    <property type="molecule type" value="Genomic_DNA"/>
</dbReference>
<dbReference type="InterPro" id="IPR007936">
    <property type="entry name" value="VapE-like_dom"/>
</dbReference>
<name>A0A845M2F6_9RHOB</name>
<feature type="region of interest" description="Disordered" evidence="1">
    <location>
        <begin position="224"/>
        <end position="247"/>
    </location>
</feature>
<feature type="compositionally biased region" description="Acidic residues" evidence="1">
    <location>
        <begin position="939"/>
        <end position="951"/>
    </location>
</feature>
<protein>
    <recommendedName>
        <fullName evidence="2">Virulence-associated protein E-like domain-containing protein</fullName>
    </recommendedName>
</protein>
<dbReference type="PANTHER" id="PTHR34985">
    <property type="entry name" value="SLR0554 PROTEIN"/>
    <property type="match status" value="1"/>
</dbReference>
<dbReference type="PANTHER" id="PTHR34985:SF1">
    <property type="entry name" value="SLR0554 PROTEIN"/>
    <property type="match status" value="1"/>
</dbReference>
<keyword evidence="4" id="KW-1185">Reference proteome</keyword>
<reference evidence="3 4" key="1">
    <citation type="submission" date="2019-12" db="EMBL/GenBank/DDBJ databases">
        <title>Maritimibacter sp. nov. sp. isolated from sea sand.</title>
        <authorList>
            <person name="Kim J."/>
            <person name="Jeong S.E."/>
            <person name="Jung H.S."/>
            <person name="Jeon C.O."/>
        </authorList>
    </citation>
    <scope>NUCLEOTIDE SEQUENCE [LARGE SCALE GENOMIC DNA]</scope>
    <source>
        <strain evidence="3 4">DP07</strain>
    </source>
</reference>
<organism evidence="3 4">
    <name type="scientific">Maritimibacter harenae</name>
    <dbReference type="NCBI Taxonomy" id="2606218"/>
    <lineage>
        <taxon>Bacteria</taxon>
        <taxon>Pseudomonadati</taxon>
        <taxon>Pseudomonadota</taxon>
        <taxon>Alphaproteobacteria</taxon>
        <taxon>Rhodobacterales</taxon>
        <taxon>Roseobacteraceae</taxon>
        <taxon>Maritimibacter</taxon>
    </lineage>
</organism>
<dbReference type="RefSeq" id="WP_161351528.1">
    <property type="nucleotide sequence ID" value="NZ_WTUX01000012.1"/>
</dbReference>
<evidence type="ECO:0000256" key="1">
    <source>
        <dbReference type="SAM" id="MobiDB-lite"/>
    </source>
</evidence>
<feature type="region of interest" description="Disordered" evidence="1">
    <location>
        <begin position="381"/>
        <end position="439"/>
    </location>
</feature>
<comment type="caution">
    <text evidence="3">The sequence shown here is derived from an EMBL/GenBank/DDBJ whole genome shotgun (WGS) entry which is preliminary data.</text>
</comment>
<evidence type="ECO:0000259" key="2">
    <source>
        <dbReference type="Pfam" id="PF05272"/>
    </source>
</evidence>
<feature type="domain" description="Virulence-associated protein E-like" evidence="2">
    <location>
        <begin position="581"/>
        <end position="785"/>
    </location>
</feature>
<accession>A0A845M2F6</accession>
<gene>
    <name evidence="3" type="ORF">GQE99_10275</name>
</gene>
<evidence type="ECO:0000313" key="3">
    <source>
        <dbReference type="EMBL" id="MZR13402.1"/>
    </source>
</evidence>
<dbReference type="Pfam" id="PF05272">
    <property type="entry name" value="VapE-like_dom"/>
    <property type="match status" value="1"/>
</dbReference>
<feature type="compositionally biased region" description="Basic and acidic residues" evidence="1">
    <location>
        <begin position="392"/>
        <end position="407"/>
    </location>
</feature>
<dbReference type="AlphaFoldDB" id="A0A845M2F6"/>